<dbReference type="AlphaFoldDB" id="A0AAV1PGX4"/>
<proteinExistence type="predicted"/>
<dbReference type="SUPFAM" id="SSF57845">
    <property type="entry name" value="B-box zinc-binding domain"/>
    <property type="match status" value="1"/>
</dbReference>
<protein>
    <submittedName>
        <fullName evidence="8">Nuclear factor 7, ovary-like</fullName>
    </submittedName>
</protein>
<feature type="domain" description="RING-type" evidence="6">
    <location>
        <begin position="12"/>
        <end position="50"/>
    </location>
</feature>
<dbReference type="GO" id="GO:0004842">
    <property type="term" value="F:ubiquitin-protein transferase activity"/>
    <property type="evidence" value="ECO:0007669"/>
    <property type="project" value="InterPro"/>
</dbReference>
<dbReference type="PANTHER" id="PTHR24103">
    <property type="entry name" value="E3 UBIQUITIN-PROTEIN LIGASE TRIM"/>
    <property type="match status" value="1"/>
</dbReference>
<sequence>MASASYTEDLSCPICLTIFADPVILPCGHSFCRECITVSLKSQHQCPQCRATVPTEGNNLLTNHILKSLAEKVKENEKLKNEYRHDKEVAEWLCPEHDEKLKLFCITDQQLICVICCNGEKHEGHKFKPIKEAAAAVTQELTTFLQQVLSDTPTIESTAKTQREEITKTKEKSHQLMTQISSQFEEMHQFLRKREEEIKNELKHKEEDDVEKMSESLNAIETALSENRELEGKVSSVLEITDPEKFLKSWTEDKTVVTAKSSFRPRGNTLKVVNTSLYLGPYESHLQFFMWKEMLQVIKPREERVSLQSNSANITVSDDGRSLFFTPQSSKSQSIYHVNYKQNISASSVSQFSSGQHYWEVKVGQREYWEVGGENTFLKFDGQNYYDSHQGNVLAFNGSPQKIGIYLNCESKELSFYDADNMTHIHTMLPYSRPVSAYFNMAVDRNPLIVCWY</sequence>
<dbReference type="InterPro" id="IPR000315">
    <property type="entry name" value="Znf_B-box"/>
</dbReference>
<dbReference type="InterPro" id="IPR050143">
    <property type="entry name" value="TRIM/RBCC"/>
</dbReference>
<dbReference type="PROSITE" id="PS00518">
    <property type="entry name" value="ZF_RING_1"/>
    <property type="match status" value="1"/>
</dbReference>
<keyword evidence="2 4" id="KW-0863">Zinc-finger</keyword>
<evidence type="ECO:0000313" key="8">
    <source>
        <dbReference type="EMBL" id="CAK6970873.1"/>
    </source>
</evidence>
<dbReference type="InterPro" id="IPR003613">
    <property type="entry name" value="Ubox_domain"/>
</dbReference>
<dbReference type="InterPro" id="IPR013320">
    <property type="entry name" value="ConA-like_dom_sf"/>
</dbReference>
<evidence type="ECO:0000256" key="5">
    <source>
        <dbReference type="SAM" id="Coils"/>
    </source>
</evidence>
<keyword evidence="1" id="KW-0479">Metal-binding</keyword>
<dbReference type="SUPFAM" id="SSF57850">
    <property type="entry name" value="RING/U-box"/>
    <property type="match status" value="1"/>
</dbReference>
<dbReference type="GO" id="GO:0008270">
    <property type="term" value="F:zinc ion binding"/>
    <property type="evidence" value="ECO:0007669"/>
    <property type="project" value="UniProtKB-KW"/>
</dbReference>
<dbReference type="InterPro" id="IPR017907">
    <property type="entry name" value="Znf_RING_CS"/>
</dbReference>
<dbReference type="PROSITE" id="PS50119">
    <property type="entry name" value="ZF_BBOX"/>
    <property type="match status" value="1"/>
</dbReference>
<feature type="domain" description="B box-type" evidence="7">
    <location>
        <begin position="93"/>
        <end position="130"/>
    </location>
</feature>
<dbReference type="SMART" id="SM00336">
    <property type="entry name" value="BBOX"/>
    <property type="match status" value="1"/>
</dbReference>
<keyword evidence="3" id="KW-0862">Zinc</keyword>
<dbReference type="InterPro" id="IPR043136">
    <property type="entry name" value="B30.2/SPRY_sf"/>
</dbReference>
<dbReference type="Pfam" id="PF00643">
    <property type="entry name" value="zf-B_box"/>
    <property type="match status" value="1"/>
</dbReference>
<dbReference type="PROSITE" id="PS50089">
    <property type="entry name" value="ZF_RING_2"/>
    <property type="match status" value="1"/>
</dbReference>
<dbReference type="Pfam" id="PF13923">
    <property type="entry name" value="zf-C3HC4_2"/>
    <property type="match status" value="1"/>
</dbReference>
<gene>
    <name evidence="8" type="ORF">FSCOSCO3_A023469</name>
</gene>
<evidence type="ECO:0000313" key="9">
    <source>
        <dbReference type="Proteomes" id="UP001314229"/>
    </source>
</evidence>
<comment type="caution">
    <text evidence="8">The sequence shown here is derived from an EMBL/GenBank/DDBJ whole genome shotgun (WGS) entry which is preliminary data.</text>
</comment>
<dbReference type="InterPro" id="IPR001841">
    <property type="entry name" value="Znf_RING"/>
</dbReference>
<dbReference type="InterPro" id="IPR013083">
    <property type="entry name" value="Znf_RING/FYVE/PHD"/>
</dbReference>
<evidence type="ECO:0000256" key="3">
    <source>
        <dbReference type="ARBA" id="ARBA00022833"/>
    </source>
</evidence>
<dbReference type="CDD" id="cd19800">
    <property type="entry name" value="Bbox2_xNF7-like"/>
    <property type="match status" value="1"/>
</dbReference>
<name>A0AAV1PGX4_SCOSC</name>
<dbReference type="GO" id="GO:0016567">
    <property type="term" value="P:protein ubiquitination"/>
    <property type="evidence" value="ECO:0007669"/>
    <property type="project" value="InterPro"/>
</dbReference>
<dbReference type="SMART" id="SM00504">
    <property type="entry name" value="Ubox"/>
    <property type="match status" value="1"/>
</dbReference>
<evidence type="ECO:0000256" key="1">
    <source>
        <dbReference type="ARBA" id="ARBA00022723"/>
    </source>
</evidence>
<dbReference type="SMART" id="SM00184">
    <property type="entry name" value="RING"/>
    <property type="match status" value="1"/>
</dbReference>
<feature type="coiled-coil region" evidence="5">
    <location>
        <begin position="188"/>
        <end position="233"/>
    </location>
</feature>
<dbReference type="Proteomes" id="UP001314229">
    <property type="component" value="Unassembled WGS sequence"/>
</dbReference>
<dbReference type="Gene3D" id="3.30.160.60">
    <property type="entry name" value="Classic Zinc Finger"/>
    <property type="match status" value="1"/>
</dbReference>
<evidence type="ECO:0000256" key="2">
    <source>
        <dbReference type="ARBA" id="ARBA00022771"/>
    </source>
</evidence>
<keyword evidence="9" id="KW-1185">Reference proteome</keyword>
<evidence type="ECO:0000259" key="7">
    <source>
        <dbReference type="PROSITE" id="PS50119"/>
    </source>
</evidence>
<dbReference type="SUPFAM" id="SSF49899">
    <property type="entry name" value="Concanavalin A-like lectins/glucanases"/>
    <property type="match status" value="1"/>
</dbReference>
<dbReference type="EMBL" id="CAWUFR010000167">
    <property type="protein sequence ID" value="CAK6970873.1"/>
    <property type="molecule type" value="Genomic_DNA"/>
</dbReference>
<organism evidence="8 9">
    <name type="scientific">Scomber scombrus</name>
    <name type="common">Atlantic mackerel</name>
    <name type="synonym">Scomber vernalis</name>
    <dbReference type="NCBI Taxonomy" id="13677"/>
    <lineage>
        <taxon>Eukaryota</taxon>
        <taxon>Metazoa</taxon>
        <taxon>Chordata</taxon>
        <taxon>Craniata</taxon>
        <taxon>Vertebrata</taxon>
        <taxon>Euteleostomi</taxon>
        <taxon>Actinopterygii</taxon>
        <taxon>Neopterygii</taxon>
        <taxon>Teleostei</taxon>
        <taxon>Neoteleostei</taxon>
        <taxon>Acanthomorphata</taxon>
        <taxon>Pelagiaria</taxon>
        <taxon>Scombriformes</taxon>
        <taxon>Scombridae</taxon>
        <taxon>Scomber</taxon>
    </lineage>
</organism>
<accession>A0AAV1PGX4</accession>
<evidence type="ECO:0000256" key="4">
    <source>
        <dbReference type="PROSITE-ProRule" id="PRU00024"/>
    </source>
</evidence>
<dbReference type="Gene3D" id="2.60.120.920">
    <property type="match status" value="2"/>
</dbReference>
<dbReference type="Gene3D" id="3.30.40.10">
    <property type="entry name" value="Zinc/RING finger domain, C3HC4 (zinc finger)"/>
    <property type="match status" value="1"/>
</dbReference>
<evidence type="ECO:0000259" key="6">
    <source>
        <dbReference type="PROSITE" id="PS50089"/>
    </source>
</evidence>
<keyword evidence="5" id="KW-0175">Coiled coil</keyword>
<reference evidence="8 9" key="1">
    <citation type="submission" date="2024-01" db="EMBL/GenBank/DDBJ databases">
        <authorList>
            <person name="Alioto T."/>
            <person name="Alioto T."/>
            <person name="Gomez Garrido J."/>
        </authorList>
    </citation>
    <scope>NUCLEOTIDE SEQUENCE [LARGE SCALE GENOMIC DNA]</scope>
</reference>